<name>A0A8J5S2S5_ZIZPA</name>
<keyword evidence="2" id="KW-1185">Reference proteome</keyword>
<evidence type="ECO:0000313" key="1">
    <source>
        <dbReference type="EMBL" id="KAG8057083.1"/>
    </source>
</evidence>
<dbReference type="AlphaFoldDB" id="A0A8J5S2S5"/>
<gene>
    <name evidence="1" type="ORF">GUJ93_ZPchr0002g23712</name>
</gene>
<dbReference type="PANTHER" id="PTHR21243">
    <property type="entry name" value="PROTEIN SCAI"/>
    <property type="match status" value="1"/>
</dbReference>
<dbReference type="Proteomes" id="UP000729402">
    <property type="component" value="Unassembled WGS sequence"/>
</dbReference>
<evidence type="ECO:0008006" key="3">
    <source>
        <dbReference type="Google" id="ProtNLM"/>
    </source>
</evidence>
<reference evidence="1" key="1">
    <citation type="journal article" date="2021" name="bioRxiv">
        <title>Whole Genome Assembly and Annotation of Northern Wild Rice, Zizania palustris L., Supports a Whole Genome Duplication in the Zizania Genus.</title>
        <authorList>
            <person name="Haas M."/>
            <person name="Kono T."/>
            <person name="Macchietto M."/>
            <person name="Millas R."/>
            <person name="McGilp L."/>
            <person name="Shao M."/>
            <person name="Duquette J."/>
            <person name="Hirsch C.N."/>
            <person name="Kimball J."/>
        </authorList>
    </citation>
    <scope>NUCLEOTIDE SEQUENCE</scope>
    <source>
        <tissue evidence="1">Fresh leaf tissue</tissue>
    </source>
</reference>
<dbReference type="GO" id="GO:0006351">
    <property type="term" value="P:DNA-templated transcription"/>
    <property type="evidence" value="ECO:0007669"/>
    <property type="project" value="InterPro"/>
</dbReference>
<dbReference type="EMBL" id="JAAALK010000287">
    <property type="protein sequence ID" value="KAG8057083.1"/>
    <property type="molecule type" value="Genomic_DNA"/>
</dbReference>
<organism evidence="1 2">
    <name type="scientific">Zizania palustris</name>
    <name type="common">Northern wild rice</name>
    <dbReference type="NCBI Taxonomy" id="103762"/>
    <lineage>
        <taxon>Eukaryota</taxon>
        <taxon>Viridiplantae</taxon>
        <taxon>Streptophyta</taxon>
        <taxon>Embryophyta</taxon>
        <taxon>Tracheophyta</taxon>
        <taxon>Spermatophyta</taxon>
        <taxon>Magnoliopsida</taxon>
        <taxon>Liliopsida</taxon>
        <taxon>Poales</taxon>
        <taxon>Poaceae</taxon>
        <taxon>BOP clade</taxon>
        <taxon>Oryzoideae</taxon>
        <taxon>Oryzeae</taxon>
        <taxon>Zizaniinae</taxon>
        <taxon>Zizania</taxon>
    </lineage>
</organism>
<reference evidence="1" key="2">
    <citation type="submission" date="2021-02" db="EMBL/GenBank/DDBJ databases">
        <authorList>
            <person name="Kimball J.A."/>
            <person name="Haas M.W."/>
            <person name="Macchietto M."/>
            <person name="Kono T."/>
            <person name="Duquette J."/>
            <person name="Shao M."/>
        </authorList>
    </citation>
    <scope>NUCLEOTIDE SEQUENCE</scope>
    <source>
        <tissue evidence="1">Fresh leaf tissue</tissue>
    </source>
</reference>
<accession>A0A8J5S2S5</accession>
<dbReference type="InterPro" id="IPR022709">
    <property type="entry name" value="SCAI"/>
</dbReference>
<dbReference type="GO" id="GO:0003714">
    <property type="term" value="F:transcription corepressor activity"/>
    <property type="evidence" value="ECO:0007669"/>
    <property type="project" value="InterPro"/>
</dbReference>
<proteinExistence type="predicted"/>
<sequence length="628" mass="70654">MADGEASGAYREFKALTEAADRKYARARDVPLYGGGDHHSRKAFKAYTRLWRAQQERRRELVAGGLRRWEIGEVASRIGQLYYARYLRTAEPRSLVGAYVFYEAIYSRGYFSAAAQAGGGDKHQGLLIRYKELRFIARFLVVAMLMRRAEAVDHLVGRLRSLVEETKSAYPKTNFKEWKQVLQELGRFLKADGAYKGSRSLRYDNLFDSFPSNLASIARFHSKRVLKLKEAVLTSYHRNEVLYTLPASIIYSSFHLSSTIICYKNKPDRLLLYVMQVKFTELTLDTFRMLQCLEWEPTGSYQINAKELTENGTVSDQSGPSGLIDIHLSAEISDGNLPSNPQKAIIYHPTVSHLLAVLATICEDLSQDNILLIYLSASGFTEQSINCQKYASSSSSYARVTSMYPVDKPNSNIRSDNHLWLGPRGSGGPNNLYPEDLIPFTRYPLFLVIDSENSHAFKVIHNSEKGEPAALLLSPRIASAMPGAESMGNGSQFTYFLTAPMQAFCQLAGITSEIDSDTYANAENKLLSALEQYEGILCTSVGLNNVWGQILPDPFLRRLILRFIFCRAVIFYFHPDENGEHLPTCLPSLPESVSPNSEAIKAPILMLAENLVVSDQFHFRHSIHNNKK</sequence>
<dbReference type="OrthoDB" id="525027at2759"/>
<dbReference type="Pfam" id="PF12070">
    <property type="entry name" value="SCAI"/>
    <property type="match status" value="2"/>
</dbReference>
<evidence type="ECO:0000313" key="2">
    <source>
        <dbReference type="Proteomes" id="UP000729402"/>
    </source>
</evidence>
<comment type="caution">
    <text evidence="1">The sequence shown here is derived from an EMBL/GenBank/DDBJ whole genome shotgun (WGS) entry which is preliminary data.</text>
</comment>
<protein>
    <recommendedName>
        <fullName evidence="3">Protein SCAI</fullName>
    </recommendedName>
</protein>